<evidence type="ECO:0000313" key="2">
    <source>
        <dbReference type="EMBL" id="KAL2038679.1"/>
    </source>
</evidence>
<evidence type="ECO:0000313" key="3">
    <source>
        <dbReference type="Proteomes" id="UP001590950"/>
    </source>
</evidence>
<evidence type="ECO:0000256" key="1">
    <source>
        <dbReference type="SAM" id="SignalP"/>
    </source>
</evidence>
<feature type="chain" id="PRO_5047483469" evidence="1">
    <location>
        <begin position="19"/>
        <end position="165"/>
    </location>
</feature>
<feature type="signal peptide" evidence="1">
    <location>
        <begin position="1"/>
        <end position="18"/>
    </location>
</feature>
<comment type="caution">
    <text evidence="2">The sequence shown here is derived from an EMBL/GenBank/DDBJ whole genome shotgun (WGS) entry which is preliminary data.</text>
</comment>
<keyword evidence="3" id="KW-1185">Reference proteome</keyword>
<organism evidence="2 3">
    <name type="scientific">Stereocaulon virgatum</name>
    <dbReference type="NCBI Taxonomy" id="373712"/>
    <lineage>
        <taxon>Eukaryota</taxon>
        <taxon>Fungi</taxon>
        <taxon>Dikarya</taxon>
        <taxon>Ascomycota</taxon>
        <taxon>Pezizomycotina</taxon>
        <taxon>Lecanoromycetes</taxon>
        <taxon>OSLEUM clade</taxon>
        <taxon>Lecanoromycetidae</taxon>
        <taxon>Lecanorales</taxon>
        <taxon>Lecanorineae</taxon>
        <taxon>Stereocaulaceae</taxon>
        <taxon>Stereocaulon</taxon>
    </lineage>
</organism>
<dbReference type="Proteomes" id="UP001590950">
    <property type="component" value="Unassembled WGS sequence"/>
</dbReference>
<sequence length="165" mass="18425">MNTTAILSLFFAALVSLATLTWYQQQTVIRVPSTVPMASNAQGIIPVVALGVFRNVAAAMDGPFAKTPFRMVAILDIMTKPTEIQYNPHNFATVLYNLHPRPKVFITGAAIDEAMTAESITVWESYVRETKETDTYVINLNRELMPGGDWMTHIMKKLEARYGKV</sequence>
<name>A0ABR3ZZL8_9LECA</name>
<proteinExistence type="predicted"/>
<reference evidence="2 3" key="1">
    <citation type="submission" date="2024-09" db="EMBL/GenBank/DDBJ databases">
        <title>Rethinking Asexuality: The Enigmatic Case of Functional Sexual Genes in Lepraria (Stereocaulaceae).</title>
        <authorList>
            <person name="Doellman M."/>
            <person name="Sun Y."/>
            <person name="Barcenas-Pena A."/>
            <person name="Lumbsch H.T."/>
            <person name="Grewe F."/>
        </authorList>
    </citation>
    <scope>NUCLEOTIDE SEQUENCE [LARGE SCALE GENOMIC DNA]</scope>
    <source>
        <strain evidence="2 3">Mercado 3170</strain>
    </source>
</reference>
<keyword evidence="1" id="KW-0732">Signal</keyword>
<gene>
    <name evidence="2" type="ORF">N7G274_008437</name>
</gene>
<dbReference type="EMBL" id="JBEFKJ010000030">
    <property type="protein sequence ID" value="KAL2038679.1"/>
    <property type="molecule type" value="Genomic_DNA"/>
</dbReference>
<protein>
    <submittedName>
        <fullName evidence="2">Uncharacterized protein</fullName>
    </submittedName>
</protein>
<accession>A0ABR3ZZL8</accession>